<organism evidence="2 3">
    <name type="scientific">Anopheles farauti</name>
    <dbReference type="NCBI Taxonomy" id="69004"/>
    <lineage>
        <taxon>Eukaryota</taxon>
        <taxon>Metazoa</taxon>
        <taxon>Ecdysozoa</taxon>
        <taxon>Arthropoda</taxon>
        <taxon>Hexapoda</taxon>
        <taxon>Insecta</taxon>
        <taxon>Pterygota</taxon>
        <taxon>Neoptera</taxon>
        <taxon>Endopterygota</taxon>
        <taxon>Diptera</taxon>
        <taxon>Nematocera</taxon>
        <taxon>Culicoidea</taxon>
        <taxon>Culicidae</taxon>
        <taxon>Anophelinae</taxon>
        <taxon>Anopheles</taxon>
    </lineage>
</organism>
<proteinExistence type="inferred from homology"/>
<name>A0A182QEE2_9DIPT</name>
<keyword evidence="1" id="KW-1015">Disulfide bond</keyword>
<keyword evidence="1" id="KW-0378">Hydrolase</keyword>
<accession>A0A182QEE2</accession>
<evidence type="ECO:0000313" key="2">
    <source>
        <dbReference type="EnsemblMetazoa" id="AFAF008455-PA"/>
    </source>
</evidence>
<dbReference type="EC" id="3.4.13.19" evidence="1"/>
<dbReference type="InterPro" id="IPR000180">
    <property type="entry name" value="Dipep_AS"/>
</dbReference>
<dbReference type="InterPro" id="IPR008257">
    <property type="entry name" value="Pept_M19"/>
</dbReference>
<dbReference type="SUPFAM" id="SSF51556">
    <property type="entry name" value="Metallo-dependent hydrolases"/>
    <property type="match status" value="1"/>
</dbReference>
<dbReference type="VEuPathDB" id="VectorBase:AFAF008455"/>
<dbReference type="EnsemblMetazoa" id="AFAF008455-RA">
    <property type="protein sequence ID" value="AFAF008455-PA"/>
    <property type="gene ID" value="AFAF008455"/>
</dbReference>
<dbReference type="Gene3D" id="3.20.20.140">
    <property type="entry name" value="Metal-dependent hydrolases"/>
    <property type="match status" value="1"/>
</dbReference>
<dbReference type="EMBL" id="AXCN02002185">
    <property type="status" value="NOT_ANNOTATED_CDS"/>
    <property type="molecule type" value="Genomic_DNA"/>
</dbReference>
<keyword evidence="1" id="KW-0472">Membrane</keyword>
<dbReference type="PANTHER" id="PTHR10443">
    <property type="entry name" value="MICROSOMAL DIPEPTIDASE"/>
    <property type="match status" value="1"/>
</dbReference>
<sequence>MIAGAAGVAVPLALKVSSGASLAERLQVATQLLETVPLIDGHNDLPWNIRKFLHNQLNDFRFDDDLTTISPWATSPWSHTDLQRLKQGRLAAQFWGAFAPCEAQHKDAVQMTLEQIDLIKRLTERYSPHMTFCASVFDIVQAHKNRQMCSLIGVEGGHSLGVSLGVLRTFYALGVRYLTITATCHTPWADSSNADAPKYDVRHGGLTAYGKYLLCSFI</sequence>
<keyword evidence="1" id="KW-0862">Zinc</keyword>
<keyword evidence="1" id="KW-0224">Dipeptidase</keyword>
<keyword evidence="1" id="KW-0479">Metal-binding</keyword>
<dbReference type="AlphaFoldDB" id="A0A182QEE2"/>
<evidence type="ECO:0000256" key="1">
    <source>
        <dbReference type="RuleBase" id="RU341113"/>
    </source>
</evidence>
<comment type="subunit">
    <text evidence="1">Homodimer; disulfide-linked.</text>
</comment>
<comment type="catalytic activity">
    <reaction evidence="1">
        <text>an L-aminoacyl-L-amino acid + H2O = 2 an L-alpha-amino acid</text>
        <dbReference type="Rhea" id="RHEA:48940"/>
        <dbReference type="ChEBI" id="CHEBI:15377"/>
        <dbReference type="ChEBI" id="CHEBI:59869"/>
        <dbReference type="ChEBI" id="CHEBI:77460"/>
        <dbReference type="EC" id="3.4.13.19"/>
    </reaction>
</comment>
<dbReference type="STRING" id="69004.A0A182QEE2"/>
<dbReference type="GO" id="GO:0046872">
    <property type="term" value="F:metal ion binding"/>
    <property type="evidence" value="ECO:0007669"/>
    <property type="project" value="UniProtKB-UniRule"/>
</dbReference>
<comment type="similarity">
    <text evidence="1">Belongs to the metallo-dependent hydrolases superfamily. Peptidase M19 family.</text>
</comment>
<comment type="cofactor">
    <cofactor evidence="1">
        <name>Zn(2+)</name>
        <dbReference type="ChEBI" id="CHEBI:29105"/>
    </cofactor>
</comment>
<reference evidence="3" key="1">
    <citation type="submission" date="2014-01" db="EMBL/GenBank/DDBJ databases">
        <title>The Genome Sequence of Anopheles farauti FAR1 (V2).</title>
        <authorList>
            <consortium name="The Broad Institute Genomics Platform"/>
            <person name="Neafsey D.E."/>
            <person name="Besansky N."/>
            <person name="Howell P."/>
            <person name="Walton C."/>
            <person name="Young S.K."/>
            <person name="Zeng Q."/>
            <person name="Gargeya S."/>
            <person name="Fitzgerald M."/>
            <person name="Haas B."/>
            <person name="Abouelleil A."/>
            <person name="Allen A.W."/>
            <person name="Alvarado L."/>
            <person name="Arachchi H.M."/>
            <person name="Berlin A.M."/>
            <person name="Chapman S.B."/>
            <person name="Gainer-Dewar J."/>
            <person name="Goldberg J."/>
            <person name="Griggs A."/>
            <person name="Gujja S."/>
            <person name="Hansen M."/>
            <person name="Howarth C."/>
            <person name="Imamovic A."/>
            <person name="Ireland A."/>
            <person name="Larimer J."/>
            <person name="McCowan C."/>
            <person name="Murphy C."/>
            <person name="Pearson M."/>
            <person name="Poon T.W."/>
            <person name="Priest M."/>
            <person name="Roberts A."/>
            <person name="Saif S."/>
            <person name="Shea T."/>
            <person name="Sisk P."/>
            <person name="Sykes S."/>
            <person name="Wortman J."/>
            <person name="Nusbaum C."/>
            <person name="Birren B."/>
        </authorList>
    </citation>
    <scope>NUCLEOTIDE SEQUENCE [LARGE SCALE GENOMIC DNA]</scope>
    <source>
        <strain evidence="3">FAR1</strain>
    </source>
</reference>
<dbReference type="InterPro" id="IPR032466">
    <property type="entry name" value="Metal_Hydrolase"/>
</dbReference>
<dbReference type="GO" id="GO:0070573">
    <property type="term" value="F:metallodipeptidase activity"/>
    <property type="evidence" value="ECO:0007669"/>
    <property type="project" value="InterPro"/>
</dbReference>
<keyword evidence="1" id="KW-0449">Lipoprotein</keyword>
<comment type="subcellular location">
    <subcellularLocation>
        <location evidence="1">Membrane</location>
        <topology evidence="1">Lipid-anchor</topology>
        <topology evidence="1">GPI-anchor</topology>
    </subcellularLocation>
</comment>
<keyword evidence="1" id="KW-0645">Protease</keyword>
<keyword evidence="3" id="KW-1185">Reference proteome</keyword>
<dbReference type="PROSITE" id="PS51365">
    <property type="entry name" value="RENAL_DIPEPTIDASE_2"/>
    <property type="match status" value="1"/>
</dbReference>
<dbReference type="Pfam" id="PF01244">
    <property type="entry name" value="Peptidase_M19"/>
    <property type="match status" value="1"/>
</dbReference>
<evidence type="ECO:0000313" key="3">
    <source>
        <dbReference type="Proteomes" id="UP000075886"/>
    </source>
</evidence>
<dbReference type="GO" id="GO:0098552">
    <property type="term" value="C:side of membrane"/>
    <property type="evidence" value="ECO:0007669"/>
    <property type="project" value="UniProtKB-KW"/>
</dbReference>
<keyword evidence="1" id="KW-0482">Metalloprotease</keyword>
<dbReference type="PROSITE" id="PS00869">
    <property type="entry name" value="RENAL_DIPEPTIDASE_1"/>
    <property type="match status" value="1"/>
</dbReference>
<keyword evidence="1" id="KW-0336">GPI-anchor</keyword>
<dbReference type="Proteomes" id="UP000075886">
    <property type="component" value="Unassembled WGS sequence"/>
</dbReference>
<reference evidence="2" key="2">
    <citation type="submission" date="2020-05" db="UniProtKB">
        <authorList>
            <consortium name="EnsemblMetazoa"/>
        </authorList>
    </citation>
    <scope>IDENTIFICATION</scope>
    <source>
        <strain evidence="2">FAR1</strain>
    </source>
</reference>
<dbReference type="PANTHER" id="PTHR10443:SF47">
    <property type="entry name" value="DIPEPTIDASE"/>
    <property type="match status" value="1"/>
</dbReference>
<protein>
    <recommendedName>
        <fullName evidence="1">Dipeptidase</fullName>
        <ecNumber evidence="1">3.4.13.19</ecNumber>
    </recommendedName>
</protein>
<dbReference type="GO" id="GO:0006508">
    <property type="term" value="P:proteolysis"/>
    <property type="evidence" value="ECO:0007669"/>
    <property type="project" value="UniProtKB-KW"/>
</dbReference>
<keyword evidence="1" id="KW-0325">Glycoprotein</keyword>